<evidence type="ECO:0000259" key="12">
    <source>
        <dbReference type="Pfam" id="PF00266"/>
    </source>
</evidence>
<dbReference type="InterPro" id="IPR016454">
    <property type="entry name" value="Cysteine_dSase"/>
</dbReference>
<keyword evidence="4" id="KW-0808">Transferase</keyword>
<dbReference type="Pfam" id="PF00266">
    <property type="entry name" value="Aminotran_5"/>
    <property type="match status" value="1"/>
</dbReference>
<dbReference type="EMBL" id="BAABIQ010000044">
    <property type="protein sequence ID" value="GAA4805650.1"/>
    <property type="molecule type" value="Genomic_DNA"/>
</dbReference>
<evidence type="ECO:0000256" key="5">
    <source>
        <dbReference type="ARBA" id="ARBA00022723"/>
    </source>
</evidence>
<dbReference type="Gene3D" id="3.90.1150.10">
    <property type="entry name" value="Aspartate Aminotransferase, domain 1"/>
    <property type="match status" value="1"/>
</dbReference>
<feature type="domain" description="Aminotransferase class V" evidence="12">
    <location>
        <begin position="6"/>
        <end position="365"/>
    </location>
</feature>
<keyword evidence="5" id="KW-0479">Metal-binding</keyword>
<comment type="catalytic activity">
    <reaction evidence="9">
        <text>(sulfur carrier)-H + L-cysteine = (sulfur carrier)-SH + L-alanine</text>
        <dbReference type="Rhea" id="RHEA:43892"/>
        <dbReference type="Rhea" id="RHEA-COMP:14737"/>
        <dbReference type="Rhea" id="RHEA-COMP:14739"/>
        <dbReference type="ChEBI" id="CHEBI:29917"/>
        <dbReference type="ChEBI" id="CHEBI:35235"/>
        <dbReference type="ChEBI" id="CHEBI:57972"/>
        <dbReference type="ChEBI" id="CHEBI:64428"/>
        <dbReference type="EC" id="2.8.1.7"/>
    </reaction>
</comment>
<evidence type="ECO:0000256" key="2">
    <source>
        <dbReference type="ARBA" id="ARBA00006490"/>
    </source>
</evidence>
<keyword evidence="14" id="KW-1185">Reference proteome</keyword>
<evidence type="ECO:0000313" key="14">
    <source>
        <dbReference type="Proteomes" id="UP001501411"/>
    </source>
</evidence>
<evidence type="ECO:0000256" key="7">
    <source>
        <dbReference type="ARBA" id="ARBA00023004"/>
    </source>
</evidence>
<keyword evidence="6" id="KW-0663">Pyridoxal phosphate</keyword>
<gene>
    <name evidence="13" type="ORF">GCM10023231_38520</name>
</gene>
<dbReference type="SUPFAM" id="SSF53383">
    <property type="entry name" value="PLP-dependent transferases"/>
    <property type="match status" value="1"/>
</dbReference>
<evidence type="ECO:0000256" key="3">
    <source>
        <dbReference type="ARBA" id="ARBA00012239"/>
    </source>
</evidence>
<dbReference type="InterPro" id="IPR015422">
    <property type="entry name" value="PyrdxlP-dep_Trfase_small"/>
</dbReference>
<dbReference type="InterPro" id="IPR015424">
    <property type="entry name" value="PyrdxlP-dep_Trfase"/>
</dbReference>
<dbReference type="InterPro" id="IPR000192">
    <property type="entry name" value="Aminotrans_V_dom"/>
</dbReference>
<dbReference type="PANTHER" id="PTHR11601:SF34">
    <property type="entry name" value="CYSTEINE DESULFURASE"/>
    <property type="match status" value="1"/>
</dbReference>
<evidence type="ECO:0000256" key="8">
    <source>
        <dbReference type="ARBA" id="ARBA00023014"/>
    </source>
</evidence>
<dbReference type="PROSITE" id="PS00595">
    <property type="entry name" value="AA_TRANSFER_CLASS_5"/>
    <property type="match status" value="1"/>
</dbReference>
<evidence type="ECO:0000256" key="11">
    <source>
        <dbReference type="SAM" id="Coils"/>
    </source>
</evidence>
<dbReference type="PIRSF" id="PIRSF005572">
    <property type="entry name" value="NifS"/>
    <property type="match status" value="1"/>
</dbReference>
<keyword evidence="8" id="KW-0411">Iron-sulfur</keyword>
<organism evidence="13 14">
    <name type="scientific">Olivibacter ginsenosidimutans</name>
    <dbReference type="NCBI Taxonomy" id="1176537"/>
    <lineage>
        <taxon>Bacteria</taxon>
        <taxon>Pseudomonadati</taxon>
        <taxon>Bacteroidota</taxon>
        <taxon>Sphingobacteriia</taxon>
        <taxon>Sphingobacteriales</taxon>
        <taxon>Sphingobacteriaceae</taxon>
        <taxon>Olivibacter</taxon>
    </lineage>
</organism>
<dbReference type="InterPro" id="IPR015421">
    <property type="entry name" value="PyrdxlP-dep_Trfase_major"/>
</dbReference>
<dbReference type="EC" id="2.8.1.7" evidence="3"/>
<protein>
    <recommendedName>
        <fullName evidence="3">cysteine desulfurase</fullName>
        <ecNumber evidence="3">2.8.1.7</ecNumber>
    </recommendedName>
</protein>
<evidence type="ECO:0000256" key="1">
    <source>
        <dbReference type="ARBA" id="ARBA00001933"/>
    </source>
</evidence>
<evidence type="ECO:0000256" key="10">
    <source>
        <dbReference type="RuleBase" id="RU004504"/>
    </source>
</evidence>
<dbReference type="PANTHER" id="PTHR11601">
    <property type="entry name" value="CYSTEINE DESULFURYLASE FAMILY MEMBER"/>
    <property type="match status" value="1"/>
</dbReference>
<evidence type="ECO:0000256" key="9">
    <source>
        <dbReference type="ARBA" id="ARBA00050776"/>
    </source>
</evidence>
<evidence type="ECO:0000256" key="6">
    <source>
        <dbReference type="ARBA" id="ARBA00022898"/>
    </source>
</evidence>
<dbReference type="RefSeq" id="WP_345234559.1">
    <property type="nucleotide sequence ID" value="NZ_BAABIQ010000044.1"/>
</dbReference>
<evidence type="ECO:0000256" key="4">
    <source>
        <dbReference type="ARBA" id="ARBA00022679"/>
    </source>
</evidence>
<evidence type="ECO:0000313" key="13">
    <source>
        <dbReference type="EMBL" id="GAA4805650.1"/>
    </source>
</evidence>
<comment type="cofactor">
    <cofactor evidence="1 10">
        <name>pyridoxal 5'-phosphate</name>
        <dbReference type="ChEBI" id="CHEBI:597326"/>
    </cofactor>
</comment>
<comment type="caution">
    <text evidence="13">The sequence shown here is derived from an EMBL/GenBank/DDBJ whole genome shotgun (WGS) entry which is preliminary data.</text>
</comment>
<sequence length="395" mass="43129">MENDYIYLDHCATTPVHPLVLQAMLPYFDSIYGNASSIYHKAGRLAAQAIEQARLEVSQLIHASPKEIIFTSGATEAINQALLGIFNHYQKIGKHIITCETEHPAVLDTCSYLERLGAEVTLLPVNALGEIDLAQLDQAIRKDTIFICLMFANNETGVLHPIAQIGEIAKAHQVLFFCDATQAVGKIPVDVEQQHIDLLALSAHKCYGPKGVGALYIKRKRTPIQVGSLLHGGKQEHQLRAGTLNVPGVVGLGKAAALAQQSLTAENERLKQLRDNLERDLLQLPEITINGTTHSRLPHVTNICFKYVKSVELMAALPQLALSSGSACASGSREPSHVLLAMGLTAEDAHCSIRFSLGMSNTTTQLVKTVSYIHQAVEKIRQHSPLWQMHQAGII</sequence>
<dbReference type="Gene3D" id="3.40.640.10">
    <property type="entry name" value="Type I PLP-dependent aspartate aminotransferase-like (Major domain)"/>
    <property type="match status" value="1"/>
</dbReference>
<dbReference type="Proteomes" id="UP001501411">
    <property type="component" value="Unassembled WGS sequence"/>
</dbReference>
<keyword evidence="11" id="KW-0175">Coiled coil</keyword>
<comment type="similarity">
    <text evidence="2">Belongs to the class-V pyridoxal-phosphate-dependent aminotransferase family. NifS/IscS subfamily.</text>
</comment>
<feature type="coiled-coil region" evidence="11">
    <location>
        <begin position="256"/>
        <end position="283"/>
    </location>
</feature>
<keyword evidence="7" id="KW-0408">Iron</keyword>
<dbReference type="InterPro" id="IPR020578">
    <property type="entry name" value="Aminotrans_V_PyrdxlP_BS"/>
</dbReference>
<accession>A0ABP9C9R6</accession>
<reference evidence="14" key="1">
    <citation type="journal article" date="2019" name="Int. J. Syst. Evol. Microbiol.">
        <title>The Global Catalogue of Microorganisms (GCM) 10K type strain sequencing project: providing services to taxonomists for standard genome sequencing and annotation.</title>
        <authorList>
            <consortium name="The Broad Institute Genomics Platform"/>
            <consortium name="The Broad Institute Genome Sequencing Center for Infectious Disease"/>
            <person name="Wu L."/>
            <person name="Ma J."/>
        </authorList>
    </citation>
    <scope>NUCLEOTIDE SEQUENCE [LARGE SCALE GENOMIC DNA]</scope>
    <source>
        <strain evidence="14">JCM 18200</strain>
    </source>
</reference>
<proteinExistence type="inferred from homology"/>
<name>A0ABP9C9R6_9SPHI</name>